<keyword evidence="8 11" id="KW-0378">Hydrolase</keyword>
<dbReference type="GO" id="GO:0004038">
    <property type="term" value="F:allantoinase activity"/>
    <property type="evidence" value="ECO:0007669"/>
    <property type="project" value="UniProtKB-EC"/>
</dbReference>
<evidence type="ECO:0000313" key="11">
    <source>
        <dbReference type="EMBL" id="MBC8584184.1"/>
    </source>
</evidence>
<evidence type="ECO:0000313" key="12">
    <source>
        <dbReference type="Proteomes" id="UP000623678"/>
    </source>
</evidence>
<evidence type="ECO:0000259" key="10">
    <source>
        <dbReference type="Pfam" id="PF01979"/>
    </source>
</evidence>
<dbReference type="InterPro" id="IPR011059">
    <property type="entry name" value="Metal-dep_hydrolase_composite"/>
</dbReference>
<feature type="domain" description="Amidohydrolase-related" evidence="10">
    <location>
        <begin position="52"/>
        <end position="432"/>
    </location>
</feature>
<keyword evidence="7" id="KW-0479">Metal-binding</keyword>
<evidence type="ECO:0000256" key="7">
    <source>
        <dbReference type="ARBA" id="ARBA00022723"/>
    </source>
</evidence>
<comment type="caution">
    <text evidence="11">The sequence shown here is derived from an EMBL/GenBank/DDBJ whole genome shotgun (WGS) entry which is preliminary data.</text>
</comment>
<name>A0A926EPW4_9FIRM</name>
<evidence type="ECO:0000256" key="5">
    <source>
        <dbReference type="ARBA" id="ARBA00011881"/>
    </source>
</evidence>
<dbReference type="InterPro" id="IPR032466">
    <property type="entry name" value="Metal_Hydrolase"/>
</dbReference>
<comment type="cofactor">
    <cofactor evidence="1">
        <name>Zn(2+)</name>
        <dbReference type="ChEBI" id="CHEBI:29105"/>
    </cofactor>
</comment>
<evidence type="ECO:0000256" key="2">
    <source>
        <dbReference type="ARBA" id="ARBA00004968"/>
    </source>
</evidence>
<dbReference type="SUPFAM" id="SSF51338">
    <property type="entry name" value="Composite domain of metallo-dependent hydrolases"/>
    <property type="match status" value="1"/>
</dbReference>
<evidence type="ECO:0000256" key="1">
    <source>
        <dbReference type="ARBA" id="ARBA00001947"/>
    </source>
</evidence>
<dbReference type="GO" id="GO:0005737">
    <property type="term" value="C:cytoplasm"/>
    <property type="evidence" value="ECO:0007669"/>
    <property type="project" value="TreeGrafter"/>
</dbReference>
<dbReference type="Pfam" id="PF01979">
    <property type="entry name" value="Amidohydro_1"/>
    <property type="match status" value="1"/>
</dbReference>
<organism evidence="11 12">
    <name type="scientific">Youxingia wuxianensis</name>
    <dbReference type="NCBI Taxonomy" id="2763678"/>
    <lineage>
        <taxon>Bacteria</taxon>
        <taxon>Bacillati</taxon>
        <taxon>Bacillota</taxon>
        <taxon>Clostridia</taxon>
        <taxon>Eubacteriales</taxon>
        <taxon>Oscillospiraceae</taxon>
        <taxon>Youxingia</taxon>
    </lineage>
</organism>
<dbReference type="Proteomes" id="UP000623678">
    <property type="component" value="Unassembled WGS sequence"/>
</dbReference>
<dbReference type="GO" id="GO:0008270">
    <property type="term" value="F:zinc ion binding"/>
    <property type="evidence" value="ECO:0007669"/>
    <property type="project" value="InterPro"/>
</dbReference>
<evidence type="ECO:0000256" key="6">
    <source>
        <dbReference type="ARBA" id="ARBA00012863"/>
    </source>
</evidence>
<dbReference type="InterPro" id="IPR006680">
    <property type="entry name" value="Amidohydro-rel"/>
</dbReference>
<comment type="similarity">
    <text evidence="3">Belongs to the metallo-dependent hydrolases superfamily. Hydantoinase/dihydropyrimidinase family.</text>
</comment>
<evidence type="ECO:0000256" key="8">
    <source>
        <dbReference type="ARBA" id="ARBA00022801"/>
    </source>
</evidence>
<evidence type="ECO:0000256" key="3">
    <source>
        <dbReference type="ARBA" id="ARBA00008829"/>
    </source>
</evidence>
<dbReference type="EMBL" id="JACRTD010000001">
    <property type="protein sequence ID" value="MBC8584184.1"/>
    <property type="molecule type" value="Genomic_DNA"/>
</dbReference>
<comment type="pathway">
    <text evidence="2">Nitrogen metabolism; (S)-allantoin degradation; allantoate from (S)-allantoin: step 1/1.</text>
</comment>
<dbReference type="Gene3D" id="2.30.40.10">
    <property type="entry name" value="Urease, subunit C, domain 1"/>
    <property type="match status" value="1"/>
</dbReference>
<reference evidence="11" key="1">
    <citation type="submission" date="2020-08" db="EMBL/GenBank/DDBJ databases">
        <title>Genome public.</title>
        <authorList>
            <person name="Liu C."/>
            <person name="Sun Q."/>
        </authorList>
    </citation>
    <scope>NUCLEOTIDE SEQUENCE</scope>
    <source>
        <strain evidence="11">NSJ-64</strain>
    </source>
</reference>
<dbReference type="Gene3D" id="3.20.20.140">
    <property type="entry name" value="Metal-dependent hydrolases"/>
    <property type="match status" value="1"/>
</dbReference>
<dbReference type="InterPro" id="IPR050138">
    <property type="entry name" value="DHOase/Allantoinase_Hydrolase"/>
</dbReference>
<dbReference type="EC" id="3.5.2.5" evidence="6"/>
<sequence>MLDLVIRNGFVVLEDGVFLGSVGVKDGKISLLGQEEDGLWETKKAIDAQGKYVFPGFIDPHVHMWDPGKAIRDDWFHATQAAAAGGITTVIEHPLSIPPVKNGPAFDLKLKTASEKACVDFALWGALVPGNLDQLEELHAKGAVAFKGFISYCNEDYPHIPDSLLYEALKISKEKGYLLAVHAENAEMAATGEEKMKAMGRRDPLAHMESRDEIVELEAINRVIFFTEQTGGHMHIVHMSIAKGGELIRKAKQRGVHITAETCPHFIAADCSLLEERAGFAKCTPPLRRKENTEKLWEYVEDGTIDMITSDHTDYLYEEKLAAKDDIWNCENGMTGVATLAPMVLDECMNKRGFPAQKVAQLLSTNAAKLFGLFPRKGIIRPGADADFTLVDLEKEWVVDGKKLYYKQGWSPYDGWKIKGAIDKTIIRGTVVFEDGVVKSDKGFGQYINPRKIEK</sequence>
<keyword evidence="12" id="KW-1185">Reference proteome</keyword>
<dbReference type="SUPFAM" id="SSF51556">
    <property type="entry name" value="Metallo-dependent hydrolases"/>
    <property type="match status" value="1"/>
</dbReference>
<dbReference type="NCBIfam" id="TIGR00857">
    <property type="entry name" value="pyrC_multi"/>
    <property type="match status" value="1"/>
</dbReference>
<dbReference type="GO" id="GO:0006145">
    <property type="term" value="P:purine nucleobase catabolic process"/>
    <property type="evidence" value="ECO:0007669"/>
    <property type="project" value="TreeGrafter"/>
</dbReference>
<evidence type="ECO:0000256" key="9">
    <source>
        <dbReference type="ARBA" id="ARBA00022833"/>
    </source>
</evidence>
<dbReference type="FunFam" id="3.20.20.140:FF:000174">
    <property type="entry name" value="Dihydropyrimidinase-related protein 2"/>
    <property type="match status" value="1"/>
</dbReference>
<dbReference type="PANTHER" id="PTHR43668:SF2">
    <property type="entry name" value="ALLANTOINASE"/>
    <property type="match status" value="1"/>
</dbReference>
<protein>
    <recommendedName>
        <fullName evidence="6">allantoinase</fullName>
        <ecNumber evidence="6">3.5.2.5</ecNumber>
    </recommendedName>
</protein>
<dbReference type="InterPro" id="IPR017593">
    <property type="entry name" value="Allantoinase"/>
</dbReference>
<proteinExistence type="inferred from homology"/>
<comment type="subunit">
    <text evidence="5">Homotetramer.</text>
</comment>
<dbReference type="GO" id="GO:0000256">
    <property type="term" value="P:allantoin catabolic process"/>
    <property type="evidence" value="ECO:0007669"/>
    <property type="project" value="InterPro"/>
</dbReference>
<dbReference type="NCBIfam" id="TIGR03178">
    <property type="entry name" value="allantoinase"/>
    <property type="match status" value="1"/>
</dbReference>
<dbReference type="PANTHER" id="PTHR43668">
    <property type="entry name" value="ALLANTOINASE"/>
    <property type="match status" value="1"/>
</dbReference>
<gene>
    <name evidence="11" type="primary">allB</name>
    <name evidence="11" type="ORF">H8705_01115</name>
</gene>
<comment type="similarity">
    <text evidence="4">Belongs to the metallo-dependent hydrolases superfamily. Allantoinase family.</text>
</comment>
<evidence type="ECO:0000256" key="4">
    <source>
        <dbReference type="ARBA" id="ARBA00010368"/>
    </source>
</evidence>
<dbReference type="AlphaFoldDB" id="A0A926EPW4"/>
<keyword evidence="9" id="KW-0862">Zinc</keyword>
<dbReference type="RefSeq" id="WP_262394035.1">
    <property type="nucleotide sequence ID" value="NZ_JACRTD010000001.1"/>
</dbReference>
<dbReference type="GO" id="GO:0050897">
    <property type="term" value="F:cobalt ion binding"/>
    <property type="evidence" value="ECO:0007669"/>
    <property type="project" value="InterPro"/>
</dbReference>
<accession>A0A926EPW4</accession>